<evidence type="ECO:0000256" key="3">
    <source>
        <dbReference type="SAM" id="MobiDB-lite"/>
    </source>
</evidence>
<dbReference type="Pfam" id="PF24568">
    <property type="entry name" value="CC_PcsB"/>
    <property type="match status" value="1"/>
</dbReference>
<dbReference type="Pfam" id="PF06725">
    <property type="entry name" value="3D"/>
    <property type="match status" value="1"/>
</dbReference>
<feature type="signal peptide" evidence="4">
    <location>
        <begin position="1"/>
        <end position="26"/>
    </location>
</feature>
<proteinExistence type="predicted"/>
<dbReference type="Gene3D" id="6.10.250.3150">
    <property type="match status" value="1"/>
</dbReference>
<feature type="region of interest" description="Disordered" evidence="3">
    <location>
        <begin position="244"/>
        <end position="301"/>
    </location>
</feature>
<dbReference type="InterPro" id="IPR051933">
    <property type="entry name" value="Resuscitation_pf_RpfB"/>
</dbReference>
<evidence type="ECO:0000313" key="8">
    <source>
        <dbReference type="Proteomes" id="UP001597285"/>
    </source>
</evidence>
<feature type="compositionally biased region" description="Basic and acidic residues" evidence="3">
    <location>
        <begin position="206"/>
        <end position="224"/>
    </location>
</feature>
<dbReference type="Proteomes" id="UP001597285">
    <property type="component" value="Unassembled WGS sequence"/>
</dbReference>
<evidence type="ECO:0000256" key="2">
    <source>
        <dbReference type="SAM" id="Coils"/>
    </source>
</evidence>
<keyword evidence="8" id="KW-1185">Reference proteome</keyword>
<feature type="chain" id="PRO_5047148116" evidence="4">
    <location>
        <begin position="27"/>
        <end position="394"/>
    </location>
</feature>
<dbReference type="EMBL" id="JBHUFF010000008">
    <property type="protein sequence ID" value="MFD1798800.1"/>
    <property type="molecule type" value="Genomic_DNA"/>
</dbReference>
<evidence type="ECO:0000256" key="4">
    <source>
        <dbReference type="SAM" id="SignalP"/>
    </source>
</evidence>
<evidence type="ECO:0000259" key="5">
    <source>
        <dbReference type="Pfam" id="PF06725"/>
    </source>
</evidence>
<evidence type="ECO:0000313" key="7">
    <source>
        <dbReference type="EMBL" id="MFD1798800.1"/>
    </source>
</evidence>
<keyword evidence="1 4" id="KW-0732">Signal</keyword>
<feature type="domain" description="Peptidoglycan hydrolase PcsB coiled-coil" evidence="6">
    <location>
        <begin position="85"/>
        <end position="157"/>
    </location>
</feature>
<feature type="domain" description="3D" evidence="5">
    <location>
        <begin position="334"/>
        <end position="394"/>
    </location>
</feature>
<evidence type="ECO:0000259" key="6">
    <source>
        <dbReference type="Pfam" id="PF24568"/>
    </source>
</evidence>
<reference evidence="8" key="1">
    <citation type="journal article" date="2019" name="Int. J. Syst. Evol. Microbiol.">
        <title>The Global Catalogue of Microorganisms (GCM) 10K type strain sequencing project: providing services to taxonomists for standard genome sequencing and annotation.</title>
        <authorList>
            <consortium name="The Broad Institute Genomics Platform"/>
            <consortium name="The Broad Institute Genome Sequencing Center for Infectious Disease"/>
            <person name="Wu L."/>
            <person name="Ma J."/>
        </authorList>
    </citation>
    <scope>NUCLEOTIDE SEQUENCE [LARGE SCALE GENOMIC DNA]</scope>
    <source>
        <strain evidence="8">KCTC 42143</strain>
    </source>
</reference>
<keyword evidence="2" id="KW-0175">Coiled coil</keyword>
<dbReference type="InterPro" id="IPR010611">
    <property type="entry name" value="3D_dom"/>
</dbReference>
<dbReference type="CDD" id="cd22786">
    <property type="entry name" value="DPBB_YuiC-like"/>
    <property type="match status" value="1"/>
</dbReference>
<feature type="region of interest" description="Disordered" evidence="3">
    <location>
        <begin position="203"/>
        <end position="224"/>
    </location>
</feature>
<comment type="caution">
    <text evidence="7">The sequence shown here is derived from an EMBL/GenBank/DDBJ whole genome shotgun (WGS) entry which is preliminary data.</text>
</comment>
<dbReference type="InterPro" id="IPR057309">
    <property type="entry name" value="PcsB_CC"/>
</dbReference>
<feature type="coiled-coil region" evidence="2">
    <location>
        <begin position="29"/>
        <end position="91"/>
    </location>
</feature>
<dbReference type="PANTHER" id="PTHR39160:SF4">
    <property type="entry name" value="RESUSCITATION-PROMOTING FACTOR RPFB"/>
    <property type="match status" value="1"/>
</dbReference>
<sequence length="394" mass="42209">MKIGKLVASSIIAFLLITVSPSTAFAATLDEITSKQQAKQEEMAKLDSEVSQTLVKVNEKNTELENLNAKIEEKKGNIEQTSTEIDEQEEVVQARVDQAKERLQTIQTSEVNQNVIVSLFESESVSDLFNRAYILATLQTAGNDQLSLAEEEQEKLADLKEKLNEEAIALENQTQAAEEQKADLDKQVAGLQKTMDENQDILNELDSEKRAEETRIAEAKKAEEEAAAEKIKVAQTAAKAEKEKASQAAGQAKAEATKEAAEVKPEAKVEAAPAETKTTETASPKTEAKQPAESAPAASTGKTLVVSATGYSTAEAGLSTHTATGIDLRSTPMVIAVDPRVIPLGSMVEVPGYGVAIAGDTGGAIKGNKIDVHFSSVEQAFAWGRKTVTIKVLN</sequence>
<dbReference type="InterPro" id="IPR036908">
    <property type="entry name" value="RlpA-like_sf"/>
</dbReference>
<protein>
    <submittedName>
        <fullName evidence="7">3D domain-containing protein</fullName>
    </submittedName>
</protein>
<dbReference type="SUPFAM" id="SSF50685">
    <property type="entry name" value="Barwin-like endoglucanases"/>
    <property type="match status" value="1"/>
</dbReference>
<name>A0ABW4NK63_9LACT</name>
<dbReference type="RefSeq" id="WP_058919204.1">
    <property type="nucleotide sequence ID" value="NZ_JBHSQC010000015.1"/>
</dbReference>
<feature type="compositionally biased region" description="Basic and acidic residues" evidence="3">
    <location>
        <begin position="255"/>
        <end position="269"/>
    </location>
</feature>
<feature type="compositionally biased region" description="Low complexity" evidence="3">
    <location>
        <begin position="270"/>
        <end position="285"/>
    </location>
</feature>
<dbReference type="PANTHER" id="PTHR39160">
    <property type="entry name" value="CELL WALL-BINDING PROTEIN YOCH"/>
    <property type="match status" value="1"/>
</dbReference>
<organism evidence="7 8">
    <name type="scientific">Carnobacterium antarcticum</name>
    <dbReference type="NCBI Taxonomy" id="2126436"/>
    <lineage>
        <taxon>Bacteria</taxon>
        <taxon>Bacillati</taxon>
        <taxon>Bacillota</taxon>
        <taxon>Bacilli</taxon>
        <taxon>Lactobacillales</taxon>
        <taxon>Carnobacteriaceae</taxon>
        <taxon>Carnobacterium</taxon>
    </lineage>
</organism>
<accession>A0ABW4NK63</accession>
<evidence type="ECO:0000256" key="1">
    <source>
        <dbReference type="ARBA" id="ARBA00022729"/>
    </source>
</evidence>
<gene>
    <name evidence="7" type="ORF">ACFSBK_02855</name>
</gene>